<dbReference type="Proteomes" id="UP000070107">
    <property type="component" value="Unassembled WGS sequence"/>
</dbReference>
<reference evidence="1 2" key="1">
    <citation type="submission" date="2015-11" db="EMBL/GenBank/DDBJ databases">
        <title>Draft genome sequence of Paramesorhizobium deserti A-3-E, a strain highly resistant to diverse beta-lactam antibiotics.</title>
        <authorList>
            <person name="Lv R."/>
            <person name="Yang X."/>
            <person name="Fang N."/>
            <person name="Guo J."/>
            <person name="Luo X."/>
            <person name="Peng F."/>
            <person name="Yang R."/>
            <person name="Cui Y."/>
            <person name="Fang C."/>
            <person name="Song Y."/>
        </authorList>
    </citation>
    <scope>NUCLEOTIDE SEQUENCE [LARGE SCALE GENOMIC DNA]</scope>
    <source>
        <strain evidence="1 2">A-3-E</strain>
    </source>
</reference>
<comment type="caution">
    <text evidence="1">The sequence shown here is derived from an EMBL/GenBank/DDBJ whole genome shotgun (WGS) entry which is preliminary data.</text>
</comment>
<accession>A0A135I167</accession>
<keyword evidence="2" id="KW-1185">Reference proteome</keyword>
<dbReference type="SUPFAM" id="SSF53850">
    <property type="entry name" value="Periplasmic binding protein-like II"/>
    <property type="match status" value="1"/>
</dbReference>
<evidence type="ECO:0000313" key="2">
    <source>
        <dbReference type="Proteomes" id="UP000070107"/>
    </source>
</evidence>
<gene>
    <name evidence="1" type="ORF">ATN84_05550</name>
</gene>
<dbReference type="EMBL" id="LNTU01000001">
    <property type="protein sequence ID" value="KXF79191.1"/>
    <property type="molecule type" value="Genomic_DNA"/>
</dbReference>
<name>A0A135I167_9HYPH</name>
<proteinExistence type="predicted"/>
<dbReference type="AlphaFoldDB" id="A0A135I167"/>
<dbReference type="STRING" id="1494590.ATN84_05550"/>
<organism evidence="1 2">
    <name type="scientific">Paramesorhizobium deserti</name>
    <dbReference type="NCBI Taxonomy" id="1494590"/>
    <lineage>
        <taxon>Bacteria</taxon>
        <taxon>Pseudomonadati</taxon>
        <taxon>Pseudomonadota</taxon>
        <taxon>Alphaproteobacteria</taxon>
        <taxon>Hyphomicrobiales</taxon>
        <taxon>Phyllobacteriaceae</taxon>
        <taxon>Paramesorhizobium</taxon>
    </lineage>
</organism>
<protein>
    <submittedName>
        <fullName evidence="1">ABC transporter substrate-binding protein</fullName>
    </submittedName>
</protein>
<dbReference type="Gene3D" id="3.40.190.10">
    <property type="entry name" value="Periplasmic binding protein-like II"/>
    <property type="match status" value="2"/>
</dbReference>
<evidence type="ECO:0000313" key="1">
    <source>
        <dbReference type="EMBL" id="KXF79191.1"/>
    </source>
</evidence>
<dbReference type="OrthoDB" id="9811622at2"/>
<dbReference type="RefSeq" id="WP_068880528.1">
    <property type="nucleotide sequence ID" value="NZ_LNTU01000001.1"/>
</dbReference>
<sequence>MKSVTLKGMTWSHPRGFDPMVACSRLWQEKTGVAIEWDKRSLQDFESFPVEELAKAYDLIVIDHPHVGQITEEECLAPLDIAGREADLAALAEGSVGKSFPSYHWRDRQWAFPIDAATQVQAWRPDCLAAAPTRWNEVLELARQGHVLLPLRSPHSLMSFFTLSGNLGAPCANDGPGDLIDIEAGCTVYEMLREIAALVDPACFEMDPIAVFERIAEVGSPYLCSPLIYGYVNYAIPGFRPATIRFADIPPAGDEGPVGSALGGTGIAVSAFSKAQAEAIDFAYWIASGDVQRGPYAAAGGQPGHAGAWEDATVNAMASDFYTATRATLEGAWVRARHDGYMAFQEAGSDRLNAGLQRGENARDVVADLNRLFAESFRV</sequence>